<protein>
    <submittedName>
        <fullName evidence="4">ASPIC and UnbV</fullName>
    </submittedName>
</protein>
<dbReference type="Pfam" id="PF13517">
    <property type="entry name" value="FG-GAP_3"/>
    <property type="match status" value="2"/>
</dbReference>
<feature type="chain" id="PRO_5022074755" evidence="2">
    <location>
        <begin position="28"/>
        <end position="600"/>
    </location>
</feature>
<accession>A0A518GZ53</accession>
<dbReference type="PANTHER" id="PTHR16026:SF0">
    <property type="entry name" value="CARTILAGE ACIDIC PROTEIN 1"/>
    <property type="match status" value="1"/>
</dbReference>
<dbReference type="KEGG" id="tpla:ElP_17230"/>
<dbReference type="EMBL" id="CP036426">
    <property type="protein sequence ID" value="QDV33843.1"/>
    <property type="molecule type" value="Genomic_DNA"/>
</dbReference>
<organism evidence="4 5">
    <name type="scientific">Tautonia plasticadhaerens</name>
    <dbReference type="NCBI Taxonomy" id="2527974"/>
    <lineage>
        <taxon>Bacteria</taxon>
        <taxon>Pseudomonadati</taxon>
        <taxon>Planctomycetota</taxon>
        <taxon>Planctomycetia</taxon>
        <taxon>Isosphaerales</taxon>
        <taxon>Isosphaeraceae</taxon>
        <taxon>Tautonia</taxon>
    </lineage>
</organism>
<dbReference type="SUPFAM" id="SSF69318">
    <property type="entry name" value="Integrin alpha N-terminal domain"/>
    <property type="match status" value="1"/>
</dbReference>
<dbReference type="AlphaFoldDB" id="A0A518GZ53"/>
<name>A0A518GZ53_9BACT</name>
<keyword evidence="5" id="KW-1185">Reference proteome</keyword>
<dbReference type="InterPro" id="IPR013517">
    <property type="entry name" value="FG-GAP"/>
</dbReference>
<evidence type="ECO:0000259" key="3">
    <source>
        <dbReference type="Pfam" id="PF07593"/>
    </source>
</evidence>
<dbReference type="Gene3D" id="2.130.10.130">
    <property type="entry name" value="Integrin alpha, N-terminal"/>
    <property type="match status" value="2"/>
</dbReference>
<dbReference type="OrthoDB" id="5287961at2"/>
<dbReference type="Pfam" id="PF07593">
    <property type="entry name" value="UnbV_ASPIC"/>
    <property type="match status" value="1"/>
</dbReference>
<feature type="signal peptide" evidence="2">
    <location>
        <begin position="1"/>
        <end position="27"/>
    </location>
</feature>
<feature type="domain" description="ASPIC/UnbV" evidence="3">
    <location>
        <begin position="522"/>
        <end position="588"/>
    </location>
</feature>
<evidence type="ECO:0000256" key="2">
    <source>
        <dbReference type="SAM" id="SignalP"/>
    </source>
</evidence>
<dbReference type="PROSITE" id="PS51257">
    <property type="entry name" value="PROKAR_LIPOPROTEIN"/>
    <property type="match status" value="1"/>
</dbReference>
<evidence type="ECO:0000313" key="5">
    <source>
        <dbReference type="Proteomes" id="UP000317835"/>
    </source>
</evidence>
<proteinExistence type="predicted"/>
<sequence length="600" mass="63900" precursor="true">MNTNDPKTWAVLFATAVAAALSLTGCGADTGAEFVPAAAPPEAAPVVEPAALPTVKFVEVTDEAGIDFVHHNAAEGEKLLPETMGSGVAVLDYDADGHPDLLFVNQRPWHAEEGAGDAPSPALYRNDGAGNFEEVTSAAGLDVPVFGMGAVVGDIDNDSDPDLYITTVSGGLLFRNDGGTFVDVTDEAGAGAGDGWLTSGAFFDLENDGDLDLFLCCYVEWTADFDRAQGFQLTGAGRAYGPPTAFRGGHCVLLRNEGDGTFADVSEEAGIRLVTPELKEPMAKALGVAPFDVDGDGFVDLAVANDTVRNFLFRNRGDGTFEELGIVSGVSFDPSGQVRGAMGIDWAHFRNDRSLALAIANFANEMTALYVADDPTRMQFIDLANVFGLGAPTQPPLKFGLFFFDYDLDGRPDLLSVNGHLESDIEKTQASETYRQPAQLFWNSGRAGPTLFTQVSKEQAGPDLFTPIVGRGSAYLDLEGDGDLDVVMTSSGGEARLFRNDGGDENHWIRIRLVGRRSNRDGIGARIELKAGGQEQVRQHFPSKGYLSSVEMPITFGLGGADRAGSLTVRWPSGKVDEFADLEADRSYSIDEEQGIVPSP</sequence>
<dbReference type="RefSeq" id="WP_145268280.1">
    <property type="nucleotide sequence ID" value="NZ_CP036426.1"/>
</dbReference>
<reference evidence="4 5" key="1">
    <citation type="submission" date="2019-02" db="EMBL/GenBank/DDBJ databases">
        <title>Deep-cultivation of Planctomycetes and their phenomic and genomic characterization uncovers novel biology.</title>
        <authorList>
            <person name="Wiegand S."/>
            <person name="Jogler M."/>
            <person name="Boedeker C."/>
            <person name="Pinto D."/>
            <person name="Vollmers J."/>
            <person name="Rivas-Marin E."/>
            <person name="Kohn T."/>
            <person name="Peeters S.H."/>
            <person name="Heuer A."/>
            <person name="Rast P."/>
            <person name="Oberbeckmann S."/>
            <person name="Bunk B."/>
            <person name="Jeske O."/>
            <person name="Meyerdierks A."/>
            <person name="Storesund J.E."/>
            <person name="Kallscheuer N."/>
            <person name="Luecker S."/>
            <person name="Lage O.M."/>
            <person name="Pohl T."/>
            <person name="Merkel B.J."/>
            <person name="Hornburger P."/>
            <person name="Mueller R.-W."/>
            <person name="Bruemmer F."/>
            <person name="Labrenz M."/>
            <person name="Spormann A.M."/>
            <person name="Op den Camp H."/>
            <person name="Overmann J."/>
            <person name="Amann R."/>
            <person name="Jetten M.S.M."/>
            <person name="Mascher T."/>
            <person name="Medema M.H."/>
            <person name="Devos D.P."/>
            <person name="Kaster A.-K."/>
            <person name="Ovreas L."/>
            <person name="Rohde M."/>
            <person name="Galperin M.Y."/>
            <person name="Jogler C."/>
        </authorList>
    </citation>
    <scope>NUCLEOTIDE SEQUENCE [LARGE SCALE GENOMIC DNA]</scope>
    <source>
        <strain evidence="4 5">ElP</strain>
    </source>
</reference>
<keyword evidence="1 2" id="KW-0732">Signal</keyword>
<evidence type="ECO:0000256" key="1">
    <source>
        <dbReference type="ARBA" id="ARBA00022729"/>
    </source>
</evidence>
<dbReference type="PANTHER" id="PTHR16026">
    <property type="entry name" value="CARTILAGE ACIDIC PROTEIN 1"/>
    <property type="match status" value="1"/>
</dbReference>
<dbReference type="InterPro" id="IPR027039">
    <property type="entry name" value="Crtac1"/>
</dbReference>
<evidence type="ECO:0000313" key="4">
    <source>
        <dbReference type="EMBL" id="QDV33843.1"/>
    </source>
</evidence>
<gene>
    <name evidence="4" type="ORF">ElP_17230</name>
</gene>
<dbReference type="Proteomes" id="UP000317835">
    <property type="component" value="Chromosome"/>
</dbReference>
<dbReference type="InterPro" id="IPR028994">
    <property type="entry name" value="Integrin_alpha_N"/>
</dbReference>
<dbReference type="InterPro" id="IPR011519">
    <property type="entry name" value="UnbV_ASPIC"/>
</dbReference>